<feature type="compositionally biased region" description="Polar residues" evidence="1">
    <location>
        <begin position="11"/>
        <end position="24"/>
    </location>
</feature>
<feature type="compositionally biased region" description="Polar residues" evidence="1">
    <location>
        <begin position="83"/>
        <end position="110"/>
    </location>
</feature>
<evidence type="ECO:0000256" key="1">
    <source>
        <dbReference type="SAM" id="MobiDB-lite"/>
    </source>
</evidence>
<evidence type="ECO:0000313" key="3">
    <source>
        <dbReference type="EMBL" id="CAB3401218.1"/>
    </source>
</evidence>
<feature type="region of interest" description="Disordered" evidence="1">
    <location>
        <begin position="1"/>
        <end position="110"/>
    </location>
</feature>
<feature type="compositionally biased region" description="Low complexity" evidence="1">
    <location>
        <begin position="29"/>
        <end position="47"/>
    </location>
</feature>
<gene>
    <name evidence="3" type="ORF">CBOVIS_LOCUS3995</name>
</gene>
<evidence type="ECO:0000313" key="4">
    <source>
        <dbReference type="Proteomes" id="UP000494206"/>
    </source>
</evidence>
<sequence length="765" mass="86596">MYHLDDDYFSRFNQPSSSTVQFPSESLRYGGQQPNYQQQQQPHQSHGYFDESLNTRTRSHSADARRSAFQHQPRTYSEEHDNYTNTWNGTPLRSTEVNFPSQQRRPASTTPWAYSEHTLNVPSSQSFSEHLRERSPASGSALLDLLSRYPSAQHSISNSPSLQAYLEDKRYNYSSSKPAFEYTVRNEEPNVTRTTAIYQNVIPANGASPQTFHQRIQTTFSSNGPISTSFSNTNNYNYNTYHQDQRQQEPYNPPHETQQIHQTQQQYFNRKPDTDQLELLAARLLDDNMSRSTSEWSKSFGELQNRFQTLQTNNNHHDFATSGSLSLPRRVAKSSSNYEVQNSVLGRAVERRAAEAPEPRRSGALDNFWCQTISSRPSSPTIQRIPTSLTAAERLQLLQEPIETDKRQTQKVGNGQGVAARKAQLMADSTDTIDFNNKPRVPLNPSFPSNSFLLNFNELDNAVSELSNAARNNAFNGDSRRVGGCGRFPTGDHAFSPPPLNQQQQKTLIPVQRKIHSPSPTEDNSDSSSVYQIPTGLPHPKPKHNVKEQLYLAGVHTPNQQMSRSIYRNGPNFPVPTTGSVASRITEFEKRPGTPTIQLASTIKYHERSPTPSANGGNMSPRSAVFRAKPVIHVDLGTANHMGDYQPTPPVRHVQIHSIQIQQAARPVQKQYNSTHSIFDFKSNQLKCCFNTFRRSTADGARCEDDFNLTEVGRTFSFESLATREHLFLHFTFIPFIFASAFVLHKCAVCYHSNMFDVRQRIVLS</sequence>
<keyword evidence="2" id="KW-0472">Membrane</keyword>
<comment type="caution">
    <text evidence="3">The sequence shown here is derived from an EMBL/GenBank/DDBJ whole genome shotgun (WGS) entry which is preliminary data.</text>
</comment>
<keyword evidence="4" id="KW-1185">Reference proteome</keyword>
<dbReference type="AlphaFoldDB" id="A0A8S1EC36"/>
<protein>
    <submittedName>
        <fullName evidence="3">Uncharacterized protein</fullName>
    </submittedName>
</protein>
<dbReference type="EMBL" id="CADEPM010000002">
    <property type="protein sequence ID" value="CAB3401218.1"/>
    <property type="molecule type" value="Genomic_DNA"/>
</dbReference>
<proteinExistence type="predicted"/>
<evidence type="ECO:0000256" key="2">
    <source>
        <dbReference type="SAM" id="Phobius"/>
    </source>
</evidence>
<name>A0A8S1EC36_9PELO</name>
<reference evidence="3 4" key="1">
    <citation type="submission" date="2020-04" db="EMBL/GenBank/DDBJ databases">
        <authorList>
            <person name="Laetsch R D."/>
            <person name="Stevens L."/>
            <person name="Kumar S."/>
            <person name="Blaxter L. M."/>
        </authorList>
    </citation>
    <scope>NUCLEOTIDE SEQUENCE [LARGE SCALE GENOMIC DNA]</scope>
</reference>
<keyword evidence="2" id="KW-0812">Transmembrane</keyword>
<dbReference type="Proteomes" id="UP000494206">
    <property type="component" value="Unassembled WGS sequence"/>
</dbReference>
<dbReference type="OrthoDB" id="5586at2759"/>
<feature type="transmembrane region" description="Helical" evidence="2">
    <location>
        <begin position="727"/>
        <end position="751"/>
    </location>
</feature>
<organism evidence="3 4">
    <name type="scientific">Caenorhabditis bovis</name>
    <dbReference type="NCBI Taxonomy" id="2654633"/>
    <lineage>
        <taxon>Eukaryota</taxon>
        <taxon>Metazoa</taxon>
        <taxon>Ecdysozoa</taxon>
        <taxon>Nematoda</taxon>
        <taxon>Chromadorea</taxon>
        <taxon>Rhabditida</taxon>
        <taxon>Rhabditina</taxon>
        <taxon>Rhabditomorpha</taxon>
        <taxon>Rhabditoidea</taxon>
        <taxon>Rhabditidae</taxon>
        <taxon>Peloderinae</taxon>
        <taxon>Caenorhabditis</taxon>
    </lineage>
</organism>
<accession>A0A8S1EC36</accession>
<keyword evidence="2" id="KW-1133">Transmembrane helix</keyword>